<dbReference type="InterPro" id="IPR018989">
    <property type="entry name" value="DUF2001"/>
</dbReference>
<comment type="caution">
    <text evidence="1">The sequence shown here is derived from an EMBL/GenBank/DDBJ whole genome shotgun (WGS) entry which is preliminary data.</text>
</comment>
<dbReference type="Gene3D" id="2.30.110.40">
    <property type="entry name" value="Phage tail tube protein"/>
    <property type="match status" value="1"/>
</dbReference>
<evidence type="ECO:0000313" key="1">
    <source>
        <dbReference type="EMBL" id="NSB15831.1"/>
    </source>
</evidence>
<dbReference type="EMBL" id="JABTDW010000001">
    <property type="protein sequence ID" value="NSB15831.1"/>
    <property type="molecule type" value="Genomic_DNA"/>
</dbReference>
<dbReference type="Proteomes" id="UP000822184">
    <property type="component" value="Unassembled WGS sequence"/>
</dbReference>
<dbReference type="AlphaFoldDB" id="A0A1S8SXU7"/>
<evidence type="ECO:0000313" key="2">
    <source>
        <dbReference type="Proteomes" id="UP000822184"/>
    </source>
</evidence>
<reference evidence="1" key="1">
    <citation type="submission" date="2020-06" db="EMBL/GenBank/DDBJ databases">
        <title>Genomic insights into acetone-butanol-ethanol (ABE) fermentation by sequencing solventogenic clostridia strains.</title>
        <authorList>
            <person name="Brown S."/>
        </authorList>
    </citation>
    <scope>NUCLEOTIDE SEQUENCE</scope>
    <source>
        <strain evidence="1">DJ123</strain>
    </source>
</reference>
<gene>
    <name evidence="1" type="ORF">BCD95_004090</name>
</gene>
<organism evidence="1 2">
    <name type="scientific">Clostridium beijerinckii</name>
    <name type="common">Clostridium MP</name>
    <dbReference type="NCBI Taxonomy" id="1520"/>
    <lineage>
        <taxon>Bacteria</taxon>
        <taxon>Bacillati</taxon>
        <taxon>Bacillota</taxon>
        <taxon>Clostridia</taxon>
        <taxon>Eubacteriales</taxon>
        <taxon>Clostridiaceae</taxon>
        <taxon>Clostridium</taxon>
    </lineage>
</organism>
<dbReference type="InterPro" id="IPR038628">
    <property type="entry name" value="XkdM-like_sf"/>
</dbReference>
<accession>A0A1S8SXU7</accession>
<name>A0A1S8SXU7_CLOBE</name>
<dbReference type="RefSeq" id="WP_077845006.1">
    <property type="nucleotide sequence ID" value="NZ_CP107022.1"/>
</dbReference>
<sequence length="141" mass="15579">MEKFEAKDVINGKFFSLWLDGDMYAEVKAASAESSLTTEKIPIAGQLGNGTVVTGAEGTGTITFHKVFSDLPSRINDKIKAGLPFNFDLISELNDPSQDGVERVMIEDCTLTKFKVIDADITKMLESTYDFSYDPCKVTYE</sequence>
<protein>
    <submittedName>
        <fullName evidence="1">Uncharacterized protein</fullName>
    </submittedName>
</protein>
<proteinExistence type="predicted"/>
<dbReference type="SUPFAM" id="SSF69279">
    <property type="entry name" value="Phage tail proteins"/>
    <property type="match status" value="1"/>
</dbReference>
<dbReference type="Pfam" id="PF09393">
    <property type="entry name" value="DUF2001"/>
    <property type="match status" value="1"/>
</dbReference>